<evidence type="ECO:0000259" key="2">
    <source>
        <dbReference type="Pfam" id="PF00089"/>
    </source>
</evidence>
<dbReference type="GO" id="GO:0006508">
    <property type="term" value="P:proteolysis"/>
    <property type="evidence" value="ECO:0007669"/>
    <property type="project" value="InterPro"/>
</dbReference>
<dbReference type="PANTHER" id="PTHR15462:SF8">
    <property type="entry name" value="SERINE PROTEASE"/>
    <property type="match status" value="1"/>
</dbReference>
<dbReference type="PANTHER" id="PTHR15462">
    <property type="entry name" value="SERINE PROTEASE"/>
    <property type="match status" value="1"/>
</dbReference>
<dbReference type="SUPFAM" id="SSF47090">
    <property type="entry name" value="PGBD-like"/>
    <property type="match status" value="1"/>
</dbReference>
<name>W4LXL3_ENTF1</name>
<dbReference type="InterPro" id="IPR009003">
    <property type="entry name" value="Peptidase_S1_PA"/>
</dbReference>
<dbReference type="InterPro" id="IPR036366">
    <property type="entry name" value="PGBDSf"/>
</dbReference>
<comment type="caution">
    <text evidence="4">The sequence shown here is derived from an EMBL/GenBank/DDBJ whole genome shotgun (WGS) entry which is preliminary data.</text>
</comment>
<dbReference type="AlphaFoldDB" id="W4LXL3"/>
<dbReference type="InterPro" id="IPR001254">
    <property type="entry name" value="Trypsin_dom"/>
</dbReference>
<dbReference type="InterPro" id="IPR050966">
    <property type="entry name" value="Glutamyl_endopeptidase"/>
</dbReference>
<keyword evidence="5" id="KW-1185">Reference proteome</keyword>
<gene>
    <name evidence="4" type="ORF">ETSY1_02840</name>
</gene>
<dbReference type="InterPro" id="IPR043504">
    <property type="entry name" value="Peptidase_S1_PA_chymotrypsin"/>
</dbReference>
<dbReference type="InterPro" id="IPR036365">
    <property type="entry name" value="PGBD-like_sf"/>
</dbReference>
<proteinExistence type="predicted"/>
<protein>
    <submittedName>
        <fullName evidence="4">Uncharacterized protein</fullName>
    </submittedName>
</protein>
<dbReference type="HOGENOM" id="CLU_1003573_0_0_7"/>
<feature type="domain" description="Peptidase S1" evidence="2">
    <location>
        <begin position="118"/>
        <end position="255"/>
    </location>
</feature>
<feature type="domain" description="Peptidoglycan binding-like" evidence="3">
    <location>
        <begin position="2"/>
        <end position="50"/>
    </location>
</feature>
<reference evidence="4 5" key="1">
    <citation type="journal article" date="2014" name="Nature">
        <title>An environmental bacterial taxon with a large and distinct metabolic repertoire.</title>
        <authorList>
            <person name="Wilson M.C."/>
            <person name="Mori T."/>
            <person name="Ruckert C."/>
            <person name="Uria A.R."/>
            <person name="Helf M.J."/>
            <person name="Takada K."/>
            <person name="Gernert C."/>
            <person name="Steffens U.A."/>
            <person name="Heycke N."/>
            <person name="Schmitt S."/>
            <person name="Rinke C."/>
            <person name="Helfrich E.J."/>
            <person name="Brachmann A.O."/>
            <person name="Gurgui C."/>
            <person name="Wakimoto T."/>
            <person name="Kracht M."/>
            <person name="Crusemann M."/>
            <person name="Hentschel U."/>
            <person name="Abe I."/>
            <person name="Matsunaga S."/>
            <person name="Kalinowski J."/>
            <person name="Takeyama H."/>
            <person name="Piel J."/>
        </authorList>
    </citation>
    <scope>NUCLEOTIDE SEQUENCE [LARGE SCALE GENOMIC DNA]</scope>
    <source>
        <strain evidence="5">TSY1</strain>
    </source>
</reference>
<dbReference type="Proteomes" id="UP000019141">
    <property type="component" value="Unassembled WGS sequence"/>
</dbReference>
<evidence type="ECO:0000313" key="4">
    <source>
        <dbReference type="EMBL" id="ETX02643.1"/>
    </source>
</evidence>
<accession>W4LXL3</accession>
<evidence type="ECO:0000256" key="1">
    <source>
        <dbReference type="ARBA" id="ARBA00022729"/>
    </source>
</evidence>
<organism evidence="4 5">
    <name type="scientific">Entotheonella factor</name>
    <dbReference type="NCBI Taxonomy" id="1429438"/>
    <lineage>
        <taxon>Bacteria</taxon>
        <taxon>Pseudomonadati</taxon>
        <taxon>Nitrospinota/Tectimicrobiota group</taxon>
        <taxon>Candidatus Tectimicrobiota</taxon>
        <taxon>Candidatus Entotheonellia</taxon>
        <taxon>Candidatus Entotheonellales</taxon>
        <taxon>Candidatus Entotheonellaceae</taxon>
        <taxon>Candidatus Entotheonella</taxon>
    </lineage>
</organism>
<dbReference type="Gene3D" id="1.10.101.10">
    <property type="entry name" value="PGBD-like superfamily/PGBD"/>
    <property type="match status" value="1"/>
</dbReference>
<dbReference type="EMBL" id="AZHW01000120">
    <property type="protein sequence ID" value="ETX02643.1"/>
    <property type="molecule type" value="Genomic_DNA"/>
</dbReference>
<evidence type="ECO:0000259" key="3">
    <source>
        <dbReference type="Pfam" id="PF01471"/>
    </source>
</evidence>
<keyword evidence="1" id="KW-0732">Signal</keyword>
<dbReference type="Pfam" id="PF01471">
    <property type="entry name" value="PG_binding_1"/>
    <property type="match status" value="1"/>
</dbReference>
<dbReference type="GO" id="GO:0004252">
    <property type="term" value="F:serine-type endopeptidase activity"/>
    <property type="evidence" value="ECO:0007669"/>
    <property type="project" value="InterPro"/>
</dbReference>
<sequence>MQSSLNQLLQLRLRVNGVMNRSTRDALRNFQKQQRLTVDGIAGPETQKALIDAKSGQTIQSPKASELLDYPNAPGDLEIIKKPGERGRGDARKPVKKYQYQLPPYRYICQIELVTSESDSIPIGTGTLVGPRSVLTAAHVLFQTNSTKLESANTIRVTPARRGDDPPPFGSSLAKKLIPNPQYTHLRQQGVKPKSVLDAEDYAIIHLDKPLGNTAGYWGQKPRPRFDSRGTSITGGPLPYRAGVQKVNLCGYPSDKSGKFQWRSYDETVELSKRVLY</sequence>
<dbReference type="SUPFAM" id="SSF50494">
    <property type="entry name" value="Trypsin-like serine proteases"/>
    <property type="match status" value="1"/>
</dbReference>
<dbReference type="Pfam" id="PF00089">
    <property type="entry name" value="Trypsin"/>
    <property type="match status" value="1"/>
</dbReference>
<dbReference type="InterPro" id="IPR002477">
    <property type="entry name" value="Peptidoglycan-bd-like"/>
</dbReference>
<evidence type="ECO:0000313" key="5">
    <source>
        <dbReference type="Proteomes" id="UP000019141"/>
    </source>
</evidence>
<dbReference type="Gene3D" id="2.40.10.10">
    <property type="entry name" value="Trypsin-like serine proteases"/>
    <property type="match status" value="2"/>
</dbReference>